<accession>A5BTE4</accession>
<organism evidence="1">
    <name type="scientific">Vitis vinifera</name>
    <name type="common">Grape</name>
    <dbReference type="NCBI Taxonomy" id="29760"/>
    <lineage>
        <taxon>Eukaryota</taxon>
        <taxon>Viridiplantae</taxon>
        <taxon>Streptophyta</taxon>
        <taxon>Embryophyta</taxon>
        <taxon>Tracheophyta</taxon>
        <taxon>Spermatophyta</taxon>
        <taxon>Magnoliopsida</taxon>
        <taxon>eudicotyledons</taxon>
        <taxon>Gunneridae</taxon>
        <taxon>Pentapetalae</taxon>
        <taxon>rosids</taxon>
        <taxon>Vitales</taxon>
        <taxon>Vitaceae</taxon>
        <taxon>Viteae</taxon>
        <taxon>Vitis</taxon>
    </lineage>
</organism>
<evidence type="ECO:0000313" key="1">
    <source>
        <dbReference type="EMBL" id="CAN77263.1"/>
    </source>
</evidence>
<sequence length="147" mass="16887">MAWMQSHGNFSHLDVISYELLEGEVFNSKFCINPLEPISMAIERVSLSPGMTLSCQYLEYTRTVRPDTPAEGIRTTYPGRNYTRLPPFCTRLPPTFHPDVHVRNSGAGWKRRRFNFSERMYSDHLIASTRIGEQPFCIVLRCSPEAS</sequence>
<proteinExistence type="predicted"/>
<dbReference type="EMBL" id="AM470451">
    <property type="protein sequence ID" value="CAN77263.1"/>
    <property type="molecule type" value="Genomic_DNA"/>
</dbReference>
<reference evidence="1" key="1">
    <citation type="journal article" date="2007" name="PLoS ONE">
        <title>The first genome sequence of an elite grapevine cultivar (Pinot noir Vitis vinifera L.): coping with a highly heterozygous genome.</title>
        <authorList>
            <person name="Velasco R."/>
            <person name="Zharkikh A."/>
            <person name="Troggio M."/>
            <person name="Cartwright D.A."/>
            <person name="Cestaro A."/>
            <person name="Pruss D."/>
            <person name="Pindo M."/>
            <person name="FitzGerald L.M."/>
            <person name="Vezzulli S."/>
            <person name="Reid J."/>
            <person name="Malacarne G."/>
            <person name="Iliev D."/>
            <person name="Coppola G."/>
            <person name="Wardell B."/>
            <person name="Micheletti D."/>
            <person name="Macalma T."/>
            <person name="Facci M."/>
            <person name="Mitchell J.T."/>
            <person name="Perazzolli M."/>
            <person name="Eldredge G."/>
            <person name="Gatto P."/>
            <person name="Oyzerski R."/>
            <person name="Moretto M."/>
            <person name="Gutin N."/>
            <person name="Stefanini M."/>
            <person name="Chen Y."/>
            <person name="Segala C."/>
            <person name="Davenport C."/>
            <person name="Dematte L."/>
            <person name="Mraz A."/>
            <person name="Battilana J."/>
            <person name="Stormo K."/>
            <person name="Costa F."/>
            <person name="Tao Q."/>
            <person name="Si-Ammour A."/>
            <person name="Harkins T."/>
            <person name="Lackey A."/>
            <person name="Perbost C."/>
            <person name="Taillon B."/>
            <person name="Stella A."/>
            <person name="Solovyev V."/>
            <person name="Fawcett J.A."/>
            <person name="Sterck L."/>
            <person name="Vandepoele K."/>
            <person name="Grando S.M."/>
            <person name="Toppo S."/>
            <person name="Moser C."/>
            <person name="Lanchbury J."/>
            <person name="Bogden R."/>
            <person name="Skolnick M."/>
            <person name="Sgaramella V."/>
            <person name="Bhatnagar S.K."/>
            <person name="Fontana P."/>
            <person name="Gutin A."/>
            <person name="Van de Peer Y."/>
            <person name="Salamini F."/>
            <person name="Viola R."/>
        </authorList>
    </citation>
    <scope>NUCLEOTIDE SEQUENCE</scope>
</reference>
<gene>
    <name evidence="1" type="ORF">VITISV_024775</name>
</gene>
<protein>
    <submittedName>
        <fullName evidence="1">Uncharacterized protein</fullName>
    </submittedName>
</protein>
<name>A5BTE4_VITVI</name>
<dbReference type="AlphaFoldDB" id="A5BTE4"/>